<evidence type="ECO:0000256" key="1">
    <source>
        <dbReference type="ARBA" id="ARBA00004651"/>
    </source>
</evidence>
<feature type="transmembrane region" description="Helical" evidence="7">
    <location>
        <begin position="30"/>
        <end position="51"/>
    </location>
</feature>
<feature type="transmembrane region" description="Helical" evidence="7">
    <location>
        <begin position="58"/>
        <end position="80"/>
    </location>
</feature>
<keyword evidence="2" id="KW-1003">Cell membrane</keyword>
<dbReference type="InterPro" id="IPR000326">
    <property type="entry name" value="PAP2/HPO"/>
</dbReference>
<evidence type="ECO:0000313" key="10">
    <source>
        <dbReference type="Proteomes" id="UP001321786"/>
    </source>
</evidence>
<evidence type="ECO:0000256" key="5">
    <source>
        <dbReference type="ARBA" id="ARBA00022989"/>
    </source>
</evidence>
<evidence type="ECO:0000256" key="4">
    <source>
        <dbReference type="ARBA" id="ARBA00022801"/>
    </source>
</evidence>
<evidence type="ECO:0000313" key="9">
    <source>
        <dbReference type="EMBL" id="BEP27913.1"/>
    </source>
</evidence>
<keyword evidence="5 7" id="KW-1133">Transmembrane helix</keyword>
<evidence type="ECO:0000259" key="8">
    <source>
        <dbReference type="SMART" id="SM00014"/>
    </source>
</evidence>
<dbReference type="GO" id="GO:0016787">
    <property type="term" value="F:hydrolase activity"/>
    <property type="evidence" value="ECO:0007669"/>
    <property type="project" value="UniProtKB-KW"/>
</dbReference>
<protein>
    <submittedName>
        <fullName evidence="9">Phosphatase PAP2 family protein</fullName>
    </submittedName>
</protein>
<gene>
    <name evidence="9" type="ORF">HLPR_02440</name>
</gene>
<dbReference type="PANTHER" id="PTHR14969">
    <property type="entry name" value="SPHINGOSINE-1-PHOSPHATE PHOSPHOHYDROLASE"/>
    <property type="match status" value="1"/>
</dbReference>
<keyword evidence="10" id="KW-1185">Reference proteome</keyword>
<keyword evidence="3 7" id="KW-0812">Transmembrane</keyword>
<name>A0AAU9E3U5_9FIRM</name>
<dbReference type="SMART" id="SM00014">
    <property type="entry name" value="acidPPc"/>
    <property type="match status" value="1"/>
</dbReference>
<dbReference type="Gene3D" id="1.20.144.10">
    <property type="entry name" value="Phosphatidic acid phosphatase type 2/haloperoxidase"/>
    <property type="match status" value="2"/>
</dbReference>
<evidence type="ECO:0000256" key="6">
    <source>
        <dbReference type="ARBA" id="ARBA00023136"/>
    </source>
</evidence>
<reference evidence="9 10" key="1">
    <citation type="submission" date="2023-08" db="EMBL/GenBank/DDBJ databases">
        <title>Helicovermis profunda gen. nov., sp. nov., a novel mesophilic, fermentative bacterium within the Bacillota from a deep-sea hydrothermal vent chimney.</title>
        <authorList>
            <person name="Miyazaki U."/>
            <person name="Mizutani D."/>
            <person name="Hashimoto Y."/>
            <person name="Tame A."/>
            <person name="Sawayama S."/>
            <person name="Miyazaki J."/>
            <person name="Takai K."/>
            <person name="Nakagawa S."/>
        </authorList>
    </citation>
    <scope>NUCLEOTIDE SEQUENCE [LARGE SCALE GENOMIC DNA]</scope>
    <source>
        <strain evidence="9 10">S502</strain>
    </source>
</reference>
<feature type="domain" description="Phosphatidic acid phosphatase type 2/haloperoxidase" evidence="8">
    <location>
        <begin position="57"/>
        <end position="172"/>
    </location>
</feature>
<dbReference type="KEGG" id="hprf:HLPR_02440"/>
<sequence length="187" mass="21598">MCTIVFNELRILLWIQYHLRSEFLDNVMKFFTTIGNTGLVWIFVAIIMVVVKKTRKKGFLVLLALVLSYIICNLIFKNILMKPRPFEVYKYIDLIIKKPSGYSFPSGHTSSSIAAAYVIYKSSLFYKKINLGYLAFFVAIMISFSRLYLFVHYPSDVLGGILTGIIAGDLAIWIMGKYDLRKYKKML</sequence>
<keyword evidence="6 7" id="KW-0472">Membrane</keyword>
<feature type="transmembrane region" description="Helical" evidence="7">
    <location>
        <begin position="157"/>
        <end position="176"/>
    </location>
</feature>
<dbReference type="InterPro" id="IPR036938">
    <property type="entry name" value="PAP2/HPO_sf"/>
</dbReference>
<dbReference type="Pfam" id="PF01569">
    <property type="entry name" value="PAP2"/>
    <property type="match status" value="1"/>
</dbReference>
<dbReference type="Proteomes" id="UP001321786">
    <property type="component" value="Chromosome"/>
</dbReference>
<dbReference type="AlphaFoldDB" id="A0AAU9E3U5"/>
<keyword evidence="4" id="KW-0378">Hydrolase</keyword>
<accession>A0AAU9E3U5</accession>
<feature type="transmembrane region" description="Helical" evidence="7">
    <location>
        <begin position="131"/>
        <end position="151"/>
    </location>
</feature>
<evidence type="ECO:0000256" key="3">
    <source>
        <dbReference type="ARBA" id="ARBA00022692"/>
    </source>
</evidence>
<dbReference type="PANTHER" id="PTHR14969:SF62">
    <property type="entry name" value="DECAPRENYLPHOSPHORYL-5-PHOSPHORIBOSE PHOSPHATASE RV3807C-RELATED"/>
    <property type="match status" value="1"/>
</dbReference>
<organism evidence="9 10">
    <name type="scientific">Helicovermis profundi</name>
    <dbReference type="NCBI Taxonomy" id="3065157"/>
    <lineage>
        <taxon>Bacteria</taxon>
        <taxon>Bacillati</taxon>
        <taxon>Bacillota</taxon>
        <taxon>Clostridia</taxon>
        <taxon>Helicovermis</taxon>
    </lineage>
</organism>
<comment type="subcellular location">
    <subcellularLocation>
        <location evidence="1">Cell membrane</location>
        <topology evidence="1">Multi-pass membrane protein</topology>
    </subcellularLocation>
</comment>
<dbReference type="GO" id="GO:0005886">
    <property type="term" value="C:plasma membrane"/>
    <property type="evidence" value="ECO:0007669"/>
    <property type="project" value="UniProtKB-SubCell"/>
</dbReference>
<evidence type="ECO:0000256" key="2">
    <source>
        <dbReference type="ARBA" id="ARBA00022475"/>
    </source>
</evidence>
<dbReference type="SUPFAM" id="SSF48317">
    <property type="entry name" value="Acid phosphatase/Vanadium-dependent haloperoxidase"/>
    <property type="match status" value="1"/>
</dbReference>
<dbReference type="EMBL" id="AP028654">
    <property type="protein sequence ID" value="BEP27913.1"/>
    <property type="molecule type" value="Genomic_DNA"/>
</dbReference>
<evidence type="ECO:0000256" key="7">
    <source>
        <dbReference type="SAM" id="Phobius"/>
    </source>
</evidence>
<proteinExistence type="predicted"/>